<organism evidence="2 3">
    <name type="scientific">Lepidopterella palustris CBS 459.81</name>
    <dbReference type="NCBI Taxonomy" id="1314670"/>
    <lineage>
        <taxon>Eukaryota</taxon>
        <taxon>Fungi</taxon>
        <taxon>Dikarya</taxon>
        <taxon>Ascomycota</taxon>
        <taxon>Pezizomycotina</taxon>
        <taxon>Dothideomycetes</taxon>
        <taxon>Pleosporomycetidae</taxon>
        <taxon>Mytilinidiales</taxon>
        <taxon>Argynnaceae</taxon>
        <taxon>Lepidopterella</taxon>
    </lineage>
</organism>
<sequence length="613" mass="69568">MDCTLEGMTVRSTAGFDFPQLYQFWIDTLAKCPGSSLFFNGTNLLTEAVCKKFTGETNSPWSWTKYPSIDIFTRLITWKLPLFQLVSQFPRPPLGLSVQAFAIAHLLGDPIDSIASILTSLAMCETRARSTRNLCRPGRRSALWDQPDRDWKVISIIMTSYDECGKGAYGLEVAETYRRLKDEVLDVNDQGNRAKLRACYEWAANSLAADRATRFFPIMFSEAGFIGSWVISLLRAAASKPNDGIWVNVEAHSIGFSALYLWVTSAVLLGSVIGVSQTEDAIPRILERFEEDLYKLHPTEVQGIQDWKIDRSHRIVHGGIFSWHPAKWKLNRKEGISLGASMMSYLVSFLIVGSGYLTAFTISWRVPPDGPTCRHVAEGTMFGLWVVSVIINCVLETCCTKYLFWLVFAKDVLSSFANIALLLVFQWGVMNRCSCWTMWGRRGLYLPQISWIRATLMDRFGGEYRNILLASMCFQLLLCAAIAWCYRHAIRVYLQRDDDQSNLGVVGRRVSEYGCHREGRRESEQTLVAADIDRNDKSFTDVTQFSRASPSLRGRSRTICADYSRGDMFELPLVSGQSHTNWDPICNPDMEEERSNFQPCRPYYSKIPESPLY</sequence>
<protein>
    <submittedName>
        <fullName evidence="2">Uncharacterized protein</fullName>
    </submittedName>
</protein>
<feature type="transmembrane region" description="Helical" evidence="1">
    <location>
        <begin position="376"/>
        <end position="395"/>
    </location>
</feature>
<dbReference type="Proteomes" id="UP000250266">
    <property type="component" value="Unassembled WGS sequence"/>
</dbReference>
<name>A0A8E2JFV9_9PEZI</name>
<feature type="transmembrane region" description="Helical" evidence="1">
    <location>
        <begin position="215"/>
        <end position="234"/>
    </location>
</feature>
<keyword evidence="1" id="KW-1133">Transmembrane helix</keyword>
<keyword evidence="3" id="KW-1185">Reference proteome</keyword>
<evidence type="ECO:0000313" key="3">
    <source>
        <dbReference type="Proteomes" id="UP000250266"/>
    </source>
</evidence>
<feature type="transmembrane region" description="Helical" evidence="1">
    <location>
        <begin position="402"/>
        <end position="429"/>
    </location>
</feature>
<evidence type="ECO:0000256" key="1">
    <source>
        <dbReference type="SAM" id="Phobius"/>
    </source>
</evidence>
<keyword evidence="1" id="KW-0472">Membrane</keyword>
<keyword evidence="1" id="KW-0812">Transmembrane</keyword>
<dbReference type="OrthoDB" id="3010248at2759"/>
<accession>A0A8E2JFV9</accession>
<dbReference type="AlphaFoldDB" id="A0A8E2JFV9"/>
<feature type="transmembrane region" description="Helical" evidence="1">
    <location>
        <begin position="342"/>
        <end position="364"/>
    </location>
</feature>
<reference evidence="2 3" key="1">
    <citation type="journal article" date="2016" name="Nat. Commun.">
        <title>Ectomycorrhizal ecology is imprinted in the genome of the dominant symbiotic fungus Cenococcum geophilum.</title>
        <authorList>
            <consortium name="DOE Joint Genome Institute"/>
            <person name="Peter M."/>
            <person name="Kohler A."/>
            <person name="Ohm R.A."/>
            <person name="Kuo A."/>
            <person name="Krutzmann J."/>
            <person name="Morin E."/>
            <person name="Arend M."/>
            <person name="Barry K.W."/>
            <person name="Binder M."/>
            <person name="Choi C."/>
            <person name="Clum A."/>
            <person name="Copeland A."/>
            <person name="Grisel N."/>
            <person name="Haridas S."/>
            <person name="Kipfer T."/>
            <person name="LaButti K."/>
            <person name="Lindquist E."/>
            <person name="Lipzen A."/>
            <person name="Maire R."/>
            <person name="Meier B."/>
            <person name="Mihaltcheva S."/>
            <person name="Molinier V."/>
            <person name="Murat C."/>
            <person name="Poggeler S."/>
            <person name="Quandt C.A."/>
            <person name="Sperisen C."/>
            <person name="Tritt A."/>
            <person name="Tisserant E."/>
            <person name="Crous P.W."/>
            <person name="Henrissat B."/>
            <person name="Nehls U."/>
            <person name="Egli S."/>
            <person name="Spatafora J.W."/>
            <person name="Grigoriev I.V."/>
            <person name="Martin F.M."/>
        </authorList>
    </citation>
    <scope>NUCLEOTIDE SEQUENCE [LARGE SCALE GENOMIC DNA]</scope>
    <source>
        <strain evidence="2 3">CBS 459.81</strain>
    </source>
</reference>
<feature type="transmembrane region" description="Helical" evidence="1">
    <location>
        <begin position="254"/>
        <end position="275"/>
    </location>
</feature>
<evidence type="ECO:0000313" key="2">
    <source>
        <dbReference type="EMBL" id="OCK80882.1"/>
    </source>
</evidence>
<proteinExistence type="predicted"/>
<feature type="transmembrane region" description="Helical" evidence="1">
    <location>
        <begin position="467"/>
        <end position="486"/>
    </location>
</feature>
<dbReference type="EMBL" id="KV744941">
    <property type="protein sequence ID" value="OCK80882.1"/>
    <property type="molecule type" value="Genomic_DNA"/>
</dbReference>
<gene>
    <name evidence="2" type="ORF">K432DRAFT_404298</name>
</gene>